<proteinExistence type="predicted"/>
<evidence type="ECO:0008006" key="4">
    <source>
        <dbReference type="Google" id="ProtNLM"/>
    </source>
</evidence>
<dbReference type="NCBIfam" id="TIGR04388">
    <property type="entry name" value="Lepto_longest"/>
    <property type="match status" value="1"/>
</dbReference>
<dbReference type="EMBL" id="NPEA01000023">
    <property type="protein sequence ID" value="PJZ75263.1"/>
    <property type="molecule type" value="Genomic_DNA"/>
</dbReference>
<sequence length="766" mass="85857">MLYLLFLPQISEIKPQAVEPTELDLSSYQSDSWNHLFETAWSLNDVNTWNEYINGQFTAFRADWEAQAEIQFASILSQVTQTDGIVGNAAYVDYVTKYLEMEKQEAEKNWETQAEANIQQERSYFLASLQGRQLDEFEENIPSETRAQMEEQIQNWNQQFSDSLQVGLYEYETALKSLQTMFQGMQNSISQTDQEFQTNLQQIQQYETQVRNSIKSNNDGLKSYLLNQSLLQLTDIQGVSLLGDFGSMTSAELLVAYNTIDSSKLNTAGQKLKNLIDTIDAALDPSDPGSLSDIAVAMETYLSEEKLYATTTAEGYRAVENQSWSYGDIGSALHEMIFDTSADFTADPRYPGGIWKNDLLSGIRTYIDNAGSNVEDLKGLLNGLLGNPNLTVSKINSIDLVASSDSSFLNNYIIWASDWITPLLGVGGSYTNDGSSFWTLKDHLWLCWGGACIQEFNSYAEERVYLDASLEIHDSAAQTNAEQFESFRDDLSGKFNLWTNTLVPAIQNWEQQVSDYKAKYAEWQTTKIQLEQQLQSDYTTQANQLQINQENWLTQLGDLYMDANAYSNASKIIMPELDTNLSTSSLSSITSQIQSFQNFANTNPDAQNLYTFYSATGQVVNAAYNLSMVEGNQIMALDNQKSTLDNLILNLQGQREMNSNISEVVYAKFTGKMFDGSNATGKVEGAGVCSGSNFQMNQSTCDTLYNDDENFNLKYKDVYKDDKGNIHVIQDVNTTSAVFKGGDATNYQNYTLGTVEKNFVIGNVGT</sequence>
<keyword evidence="3" id="KW-1185">Reference proteome</keyword>
<gene>
    <name evidence="2" type="ORF">CH365_19795</name>
</gene>
<name>A0A2M9ZTN9_9LEPT</name>
<accession>A0A2M9ZTN9</accession>
<reference evidence="2 3" key="1">
    <citation type="submission" date="2017-07" db="EMBL/GenBank/DDBJ databases">
        <title>Leptospira spp. isolated from tropical soils.</title>
        <authorList>
            <person name="Thibeaux R."/>
            <person name="Iraola G."/>
            <person name="Ferres I."/>
            <person name="Bierque E."/>
            <person name="Girault D."/>
            <person name="Soupe-Gilbert M.-E."/>
            <person name="Picardeau M."/>
            <person name="Goarant C."/>
        </authorList>
    </citation>
    <scope>NUCLEOTIDE SEQUENCE [LARGE SCALE GENOMIC DNA]</scope>
    <source>
        <strain evidence="2 3">ES4-C-A1</strain>
    </source>
</reference>
<protein>
    <recommendedName>
        <fullName evidence="4">TIGR04388 family protein</fullName>
    </recommendedName>
</protein>
<dbReference type="InterPro" id="IPR030885">
    <property type="entry name" value="Lepto_longest"/>
</dbReference>
<keyword evidence="1" id="KW-0175">Coiled coil</keyword>
<evidence type="ECO:0000313" key="3">
    <source>
        <dbReference type="Proteomes" id="UP000231843"/>
    </source>
</evidence>
<dbReference type="AlphaFoldDB" id="A0A2M9ZTN9"/>
<feature type="non-terminal residue" evidence="2">
    <location>
        <position position="766"/>
    </location>
</feature>
<evidence type="ECO:0000313" key="2">
    <source>
        <dbReference type="EMBL" id="PJZ75263.1"/>
    </source>
</evidence>
<organism evidence="2 3">
    <name type="scientific">Leptospira neocaledonica</name>
    <dbReference type="NCBI Taxonomy" id="2023192"/>
    <lineage>
        <taxon>Bacteria</taxon>
        <taxon>Pseudomonadati</taxon>
        <taxon>Spirochaetota</taxon>
        <taxon>Spirochaetia</taxon>
        <taxon>Leptospirales</taxon>
        <taxon>Leptospiraceae</taxon>
        <taxon>Leptospira</taxon>
    </lineage>
</organism>
<evidence type="ECO:0000256" key="1">
    <source>
        <dbReference type="SAM" id="Coils"/>
    </source>
</evidence>
<feature type="coiled-coil region" evidence="1">
    <location>
        <begin position="506"/>
        <end position="533"/>
    </location>
</feature>
<comment type="caution">
    <text evidence="2">The sequence shown here is derived from an EMBL/GenBank/DDBJ whole genome shotgun (WGS) entry which is preliminary data.</text>
</comment>
<dbReference type="Proteomes" id="UP000231843">
    <property type="component" value="Unassembled WGS sequence"/>
</dbReference>